<dbReference type="Proteomes" id="UP001146067">
    <property type="component" value="Unassembled WGS sequence"/>
</dbReference>
<protein>
    <submittedName>
        <fullName evidence="2">Uncharacterized protein</fullName>
    </submittedName>
</protein>
<organism evidence="2 3">
    <name type="scientific">Glycomyces luteolus</name>
    <dbReference type="NCBI Taxonomy" id="2670330"/>
    <lineage>
        <taxon>Bacteria</taxon>
        <taxon>Bacillati</taxon>
        <taxon>Actinomycetota</taxon>
        <taxon>Actinomycetes</taxon>
        <taxon>Glycomycetales</taxon>
        <taxon>Glycomycetaceae</taxon>
        <taxon>Glycomyces</taxon>
    </lineage>
</organism>
<dbReference type="RefSeq" id="WP_270108729.1">
    <property type="nucleotide sequence ID" value="NZ_JAPZVP010000003.1"/>
</dbReference>
<sequence>MKLRFSFASVPIAAGIAAAAGFVFTLFDPGDDMDFVELAAATAIIGGIVALIALVCLAIPHSKIDERGFWQFLNNGGMQLVRPIGHGERFVVRERRLFVLRADGEYEQLKLYRWSVSRSTWARLAAAYPLELAEQDESATG</sequence>
<dbReference type="EMBL" id="JAPZVP010000003">
    <property type="protein sequence ID" value="MDA1358910.1"/>
    <property type="molecule type" value="Genomic_DNA"/>
</dbReference>
<accession>A0A9X3PI32</accession>
<proteinExistence type="predicted"/>
<comment type="caution">
    <text evidence="2">The sequence shown here is derived from an EMBL/GenBank/DDBJ whole genome shotgun (WGS) entry which is preliminary data.</text>
</comment>
<keyword evidence="1" id="KW-0812">Transmembrane</keyword>
<keyword evidence="1" id="KW-1133">Transmembrane helix</keyword>
<reference evidence="2" key="1">
    <citation type="submission" date="2022-12" db="EMBL/GenBank/DDBJ databases">
        <title>Gycomyces niveus sp.nov.,a novel actinomycete isolated from soil in Shouguan.</title>
        <authorList>
            <person name="Yang X."/>
        </authorList>
    </citation>
    <scope>NUCLEOTIDE SEQUENCE</scope>
    <source>
        <strain evidence="2">NEAU-A15</strain>
    </source>
</reference>
<keyword evidence="1" id="KW-0472">Membrane</keyword>
<gene>
    <name evidence="2" type="ORF">O1R50_04710</name>
</gene>
<name>A0A9X3PI32_9ACTN</name>
<feature type="transmembrane region" description="Helical" evidence="1">
    <location>
        <begin position="39"/>
        <end position="59"/>
    </location>
</feature>
<dbReference type="AlphaFoldDB" id="A0A9X3PI32"/>
<evidence type="ECO:0000313" key="3">
    <source>
        <dbReference type="Proteomes" id="UP001146067"/>
    </source>
</evidence>
<evidence type="ECO:0000256" key="1">
    <source>
        <dbReference type="SAM" id="Phobius"/>
    </source>
</evidence>
<feature type="transmembrane region" description="Helical" evidence="1">
    <location>
        <begin position="7"/>
        <end position="27"/>
    </location>
</feature>
<evidence type="ECO:0000313" key="2">
    <source>
        <dbReference type="EMBL" id="MDA1358910.1"/>
    </source>
</evidence>
<keyword evidence="3" id="KW-1185">Reference proteome</keyword>